<dbReference type="PANTHER" id="PTHR36121">
    <property type="entry name" value="PROTEIN SXY"/>
    <property type="match status" value="1"/>
</dbReference>
<keyword evidence="3" id="KW-1185">Reference proteome</keyword>
<dbReference type="Pfam" id="PF04993">
    <property type="entry name" value="TfoX_N"/>
    <property type="match status" value="1"/>
</dbReference>
<proteinExistence type="predicted"/>
<gene>
    <name evidence="2" type="ORF">ACFPFW_09705</name>
</gene>
<dbReference type="Gene3D" id="3.30.1460.30">
    <property type="entry name" value="YgaC/TfoX-N like chaperone"/>
    <property type="match status" value="1"/>
</dbReference>
<evidence type="ECO:0000259" key="1">
    <source>
        <dbReference type="Pfam" id="PF04993"/>
    </source>
</evidence>
<name>A0ABV9Z0B7_9HYPH</name>
<evidence type="ECO:0000313" key="3">
    <source>
        <dbReference type="Proteomes" id="UP001595796"/>
    </source>
</evidence>
<sequence>MDADSIRDIFSGFGPVGVRRMFGGYGIYADDVMFALSTGGELYLKADSETRPDFEDEGAEPFSYEAKGRRVVLSYWRAPDRLIDDADEMAIWARKALSAAERAARTKPHAKKKA</sequence>
<reference evidence="3" key="1">
    <citation type="journal article" date="2019" name="Int. J. Syst. Evol. Microbiol.">
        <title>The Global Catalogue of Microorganisms (GCM) 10K type strain sequencing project: providing services to taxonomists for standard genome sequencing and annotation.</title>
        <authorList>
            <consortium name="The Broad Institute Genomics Platform"/>
            <consortium name="The Broad Institute Genome Sequencing Center for Infectious Disease"/>
            <person name="Wu L."/>
            <person name="Ma J."/>
        </authorList>
    </citation>
    <scope>NUCLEOTIDE SEQUENCE [LARGE SCALE GENOMIC DNA]</scope>
    <source>
        <strain evidence="3">CGMCC 1.16444</strain>
    </source>
</reference>
<protein>
    <submittedName>
        <fullName evidence="2">TfoX/Sxy family protein</fullName>
    </submittedName>
</protein>
<accession>A0ABV9Z0B7</accession>
<dbReference type="InterPro" id="IPR047525">
    <property type="entry name" value="TfoX-like"/>
</dbReference>
<dbReference type="InterPro" id="IPR007076">
    <property type="entry name" value="TfoX_N"/>
</dbReference>
<dbReference type="Proteomes" id="UP001595796">
    <property type="component" value="Unassembled WGS sequence"/>
</dbReference>
<dbReference type="SUPFAM" id="SSF159894">
    <property type="entry name" value="YgaC/TfoX-N like"/>
    <property type="match status" value="1"/>
</dbReference>
<dbReference type="RefSeq" id="WP_379770470.1">
    <property type="nucleotide sequence ID" value="NZ_JBHSJF010000006.1"/>
</dbReference>
<dbReference type="PANTHER" id="PTHR36121:SF1">
    <property type="entry name" value="PROTEIN SXY"/>
    <property type="match status" value="1"/>
</dbReference>
<evidence type="ECO:0000313" key="2">
    <source>
        <dbReference type="EMBL" id="MFC5068288.1"/>
    </source>
</evidence>
<organism evidence="2 3">
    <name type="scientific">Flaviflagellibacter deserti</name>
    <dbReference type="NCBI Taxonomy" id="2267266"/>
    <lineage>
        <taxon>Bacteria</taxon>
        <taxon>Pseudomonadati</taxon>
        <taxon>Pseudomonadota</taxon>
        <taxon>Alphaproteobacteria</taxon>
        <taxon>Hyphomicrobiales</taxon>
        <taxon>Flaviflagellibacter</taxon>
    </lineage>
</organism>
<feature type="domain" description="TfoX N-terminal" evidence="1">
    <location>
        <begin position="8"/>
        <end position="100"/>
    </location>
</feature>
<comment type="caution">
    <text evidence="2">The sequence shown here is derived from an EMBL/GenBank/DDBJ whole genome shotgun (WGS) entry which is preliminary data.</text>
</comment>
<dbReference type="EMBL" id="JBHSJF010000006">
    <property type="protein sequence ID" value="MFC5068288.1"/>
    <property type="molecule type" value="Genomic_DNA"/>
</dbReference>